<reference evidence="9 10" key="1">
    <citation type="submission" date="2020-04" db="EMBL/GenBank/DDBJ databases">
        <title>Zoogloea sp. G-4-1-14 isolated from soil.</title>
        <authorList>
            <person name="Dahal R.H."/>
        </authorList>
    </citation>
    <scope>NUCLEOTIDE SEQUENCE [LARGE SCALE GENOMIC DNA]</scope>
    <source>
        <strain evidence="9 10">G-4-1-14</strain>
    </source>
</reference>
<dbReference type="InterPro" id="IPR036909">
    <property type="entry name" value="Cyt_c-like_dom_sf"/>
</dbReference>
<evidence type="ECO:0000256" key="4">
    <source>
        <dbReference type="ARBA" id="ARBA00022982"/>
    </source>
</evidence>
<feature type="signal peptide" evidence="7">
    <location>
        <begin position="1"/>
        <end position="22"/>
    </location>
</feature>
<keyword evidence="7" id="KW-0732">Signal</keyword>
<dbReference type="PANTHER" id="PTHR33751:SF9">
    <property type="entry name" value="CYTOCHROME C4"/>
    <property type="match status" value="1"/>
</dbReference>
<keyword evidence="5 6" id="KW-0408">Iron</keyword>
<comment type="caution">
    <text evidence="9">The sequence shown here is derived from an EMBL/GenBank/DDBJ whole genome shotgun (WGS) entry which is preliminary data.</text>
</comment>
<dbReference type="Proteomes" id="UP000580043">
    <property type="component" value="Unassembled WGS sequence"/>
</dbReference>
<gene>
    <name evidence="9" type="ORF">HHL15_18065</name>
</gene>
<dbReference type="Gene3D" id="1.10.760.10">
    <property type="entry name" value="Cytochrome c-like domain"/>
    <property type="match status" value="1"/>
</dbReference>
<keyword evidence="10" id="KW-1185">Reference proteome</keyword>
<keyword evidence="3 6" id="KW-0479">Metal-binding</keyword>
<evidence type="ECO:0000256" key="6">
    <source>
        <dbReference type="PROSITE-ProRule" id="PRU00433"/>
    </source>
</evidence>
<evidence type="ECO:0000259" key="8">
    <source>
        <dbReference type="PROSITE" id="PS51007"/>
    </source>
</evidence>
<dbReference type="GO" id="GO:0020037">
    <property type="term" value="F:heme binding"/>
    <property type="evidence" value="ECO:0007669"/>
    <property type="project" value="InterPro"/>
</dbReference>
<keyword evidence="4" id="KW-0249">Electron transport</keyword>
<name>A0A848G8R1_9RHOO</name>
<evidence type="ECO:0000313" key="10">
    <source>
        <dbReference type="Proteomes" id="UP000580043"/>
    </source>
</evidence>
<evidence type="ECO:0000256" key="7">
    <source>
        <dbReference type="SAM" id="SignalP"/>
    </source>
</evidence>
<dbReference type="InterPro" id="IPR009056">
    <property type="entry name" value="Cyt_c-like_dom"/>
</dbReference>
<evidence type="ECO:0000256" key="2">
    <source>
        <dbReference type="ARBA" id="ARBA00022617"/>
    </source>
</evidence>
<evidence type="ECO:0000256" key="3">
    <source>
        <dbReference type="ARBA" id="ARBA00022723"/>
    </source>
</evidence>
<dbReference type="PROSITE" id="PS51007">
    <property type="entry name" value="CYTC"/>
    <property type="match status" value="1"/>
</dbReference>
<dbReference type="RefSeq" id="WP_169147202.1">
    <property type="nucleotide sequence ID" value="NZ_JABBGA010000017.1"/>
</dbReference>
<keyword evidence="1" id="KW-0813">Transport</keyword>
<dbReference type="AlphaFoldDB" id="A0A848G8R1"/>
<sequence>MKLLRWTPLALALLAGAGTASAQDKPDPNLARNLAATCAGCHGTGGRTVPGSAVEPLAGADSAVLMQKLRDFRSGARPATIMHQISKGYTEAQLELIAAYFAARK</sequence>
<dbReference type="SUPFAM" id="SSF46626">
    <property type="entry name" value="Cytochrome c"/>
    <property type="match status" value="1"/>
</dbReference>
<evidence type="ECO:0000256" key="5">
    <source>
        <dbReference type="ARBA" id="ARBA00023004"/>
    </source>
</evidence>
<proteinExistence type="predicted"/>
<accession>A0A848G8R1</accession>
<organism evidence="9 10">
    <name type="scientific">Zoogloea dura</name>
    <dbReference type="NCBI Taxonomy" id="2728840"/>
    <lineage>
        <taxon>Bacteria</taxon>
        <taxon>Pseudomonadati</taxon>
        <taxon>Pseudomonadota</taxon>
        <taxon>Betaproteobacteria</taxon>
        <taxon>Rhodocyclales</taxon>
        <taxon>Zoogloeaceae</taxon>
        <taxon>Zoogloea</taxon>
    </lineage>
</organism>
<evidence type="ECO:0000313" key="9">
    <source>
        <dbReference type="EMBL" id="NML27664.1"/>
    </source>
</evidence>
<feature type="chain" id="PRO_5032542177" evidence="7">
    <location>
        <begin position="23"/>
        <end position="105"/>
    </location>
</feature>
<dbReference type="EMBL" id="JABBGA010000017">
    <property type="protein sequence ID" value="NML27664.1"/>
    <property type="molecule type" value="Genomic_DNA"/>
</dbReference>
<dbReference type="PANTHER" id="PTHR33751">
    <property type="entry name" value="CBB3-TYPE CYTOCHROME C OXIDASE SUBUNIT FIXP"/>
    <property type="match status" value="1"/>
</dbReference>
<evidence type="ECO:0000256" key="1">
    <source>
        <dbReference type="ARBA" id="ARBA00022448"/>
    </source>
</evidence>
<dbReference type="GO" id="GO:0009055">
    <property type="term" value="F:electron transfer activity"/>
    <property type="evidence" value="ECO:0007669"/>
    <property type="project" value="InterPro"/>
</dbReference>
<feature type="domain" description="Cytochrome c" evidence="8">
    <location>
        <begin position="23"/>
        <end position="105"/>
    </location>
</feature>
<protein>
    <submittedName>
        <fullName evidence="9">Cytochrome C</fullName>
    </submittedName>
</protein>
<dbReference type="GO" id="GO:0046872">
    <property type="term" value="F:metal ion binding"/>
    <property type="evidence" value="ECO:0007669"/>
    <property type="project" value="UniProtKB-KW"/>
</dbReference>
<keyword evidence="2 6" id="KW-0349">Heme</keyword>
<dbReference type="InterPro" id="IPR050597">
    <property type="entry name" value="Cytochrome_c_Oxidase_Subunit"/>
</dbReference>